<evidence type="ECO:0000313" key="1">
    <source>
        <dbReference type="EMBL" id="KRX31058.1"/>
    </source>
</evidence>
<dbReference type="Proteomes" id="UP000055048">
    <property type="component" value="Unassembled WGS sequence"/>
</dbReference>
<keyword evidence="2" id="KW-1185">Reference proteome</keyword>
<dbReference type="AlphaFoldDB" id="A0A0V0SWG4"/>
<organism evidence="1 2">
    <name type="scientific">Trichinella murrelli</name>
    <dbReference type="NCBI Taxonomy" id="144512"/>
    <lineage>
        <taxon>Eukaryota</taxon>
        <taxon>Metazoa</taxon>
        <taxon>Ecdysozoa</taxon>
        <taxon>Nematoda</taxon>
        <taxon>Enoplea</taxon>
        <taxon>Dorylaimia</taxon>
        <taxon>Trichinellida</taxon>
        <taxon>Trichinellidae</taxon>
        <taxon>Trichinella</taxon>
    </lineage>
</organism>
<reference evidence="1 2" key="1">
    <citation type="submission" date="2015-01" db="EMBL/GenBank/DDBJ databases">
        <title>Evolution of Trichinella species and genotypes.</title>
        <authorList>
            <person name="Korhonen P.K."/>
            <person name="Edoardo P."/>
            <person name="Giuseppe L.R."/>
            <person name="Gasser R.B."/>
        </authorList>
    </citation>
    <scope>NUCLEOTIDE SEQUENCE [LARGE SCALE GENOMIC DNA]</scope>
    <source>
        <strain evidence="1">ISS417</strain>
    </source>
</reference>
<feature type="non-terminal residue" evidence="1">
    <location>
        <position position="1"/>
    </location>
</feature>
<dbReference type="EMBL" id="JYDJ01002007">
    <property type="protein sequence ID" value="KRX31058.1"/>
    <property type="molecule type" value="Genomic_DNA"/>
</dbReference>
<evidence type="ECO:0000313" key="2">
    <source>
        <dbReference type="Proteomes" id="UP000055048"/>
    </source>
</evidence>
<sequence length="37" mass="4149">LAHLGGYSWPLAETTKEHMLLCASLTEFMHLNSVCMI</sequence>
<accession>A0A0V0SWG4</accession>
<gene>
    <name evidence="1" type="ORF">T05_6868</name>
</gene>
<protein>
    <submittedName>
        <fullName evidence="1">Uncharacterized protein</fullName>
    </submittedName>
</protein>
<comment type="caution">
    <text evidence="1">The sequence shown here is derived from an EMBL/GenBank/DDBJ whole genome shotgun (WGS) entry which is preliminary data.</text>
</comment>
<proteinExistence type="predicted"/>
<name>A0A0V0SWG4_9BILA</name>